<accession>G4TBU4</accession>
<dbReference type="GO" id="GO:0034727">
    <property type="term" value="P:piecemeal microautophagy of the nucleus"/>
    <property type="evidence" value="ECO:0007669"/>
    <property type="project" value="TreeGrafter"/>
</dbReference>
<dbReference type="PANTHER" id="PTHR28005">
    <property type="entry name" value="AUTOPHAGY-RELATED PROTEIN 17"/>
    <property type="match status" value="1"/>
</dbReference>
<keyword evidence="5" id="KW-0472">Membrane</keyword>
<keyword evidence="3 6" id="KW-0963">Cytoplasm</keyword>
<dbReference type="Proteomes" id="UP000007148">
    <property type="component" value="Unassembled WGS sequence"/>
</dbReference>
<keyword evidence="11" id="KW-1185">Reference proteome</keyword>
<dbReference type="GO" id="GO:0030295">
    <property type="term" value="F:protein kinase activator activity"/>
    <property type="evidence" value="ECO:0007669"/>
    <property type="project" value="TreeGrafter"/>
</dbReference>
<sequence>MSTPTEGIQRDLLSLVLRSRKALDHTKTLCSRADVLSKDSTELALDLVAVDAKVRWANEMISDQLKLVGSIVKTLSLQRQKLERDAKNWDQKRKERTAALEALLDDLGSQSVPPSFYETASGSSSIFGSQPSGDEGDGPFAEEGGQQREPHVNKVQASRAKWKTLRSFVDEKAVEEAIERMDEDRNALEDLIESTSSQTQVLSDEILAIRNALPTRSPSVVSSVHDLLKSQESDLERMAQLLMDVTHHFDQMESALADFDAGEVLGEDDMEVLEGDTAELPSIIEETEAGLRRIENVSKQLKATKDSLEEELFLHRARLTALEALEVEISNLNDSQQTVEAQASELHATLESHLAALGTVEETYTHYRSAYGNLVFEMDRRQKYRETVDRIIHGMNEQLAALRQEELARREQFFKTEGTYIPEDLCPFVGDGPTIFEVNSAAEEVAVTVNSQYVEEVQHFLAGDHTKKK</sequence>
<dbReference type="GO" id="GO:0034045">
    <property type="term" value="C:phagophore assembly site membrane"/>
    <property type="evidence" value="ECO:0007669"/>
    <property type="project" value="UniProtKB-SubCell"/>
</dbReference>
<dbReference type="FunCoup" id="G4TBU4">
    <property type="interactions" value="15"/>
</dbReference>
<dbReference type="GO" id="GO:0060090">
    <property type="term" value="F:molecular adaptor activity"/>
    <property type="evidence" value="ECO:0007669"/>
    <property type="project" value="TreeGrafter"/>
</dbReference>
<evidence type="ECO:0000256" key="3">
    <source>
        <dbReference type="ARBA" id="ARBA00022490"/>
    </source>
</evidence>
<reference evidence="10 11" key="1">
    <citation type="journal article" date="2011" name="PLoS Pathog.">
        <title>Endophytic Life Strategies Decoded by Genome and Transcriptome Analyses of the Mutualistic Root Symbiont Piriformospora indica.</title>
        <authorList>
            <person name="Zuccaro A."/>
            <person name="Lahrmann U."/>
            <person name="Guldener U."/>
            <person name="Langen G."/>
            <person name="Pfiffi S."/>
            <person name="Biedenkopf D."/>
            <person name="Wong P."/>
            <person name="Samans B."/>
            <person name="Grimm C."/>
            <person name="Basiewicz M."/>
            <person name="Murat C."/>
            <person name="Martin F."/>
            <person name="Kogel K.H."/>
        </authorList>
    </citation>
    <scope>NUCLEOTIDE SEQUENCE [LARGE SCALE GENOMIC DNA]</scope>
    <source>
        <strain evidence="10 11">DSM 11827</strain>
    </source>
</reference>
<dbReference type="GO" id="GO:0000422">
    <property type="term" value="P:autophagy of mitochondrion"/>
    <property type="evidence" value="ECO:0007669"/>
    <property type="project" value="TreeGrafter"/>
</dbReference>
<evidence type="ECO:0000256" key="6">
    <source>
        <dbReference type="RuleBase" id="RU368080"/>
    </source>
</evidence>
<comment type="function">
    <text evidence="6">Autophagy-specific protein that functions in response to autophagy-inducing signals as a scaffold to recruit other ATG proteins to organize preautophagosomal structure (PAS) formation. Modulates the timing and magnitude of the autophagy response, such as the size of the sequestering vesicles. Plays particularly a role in pexophagy and nucleophagy.</text>
</comment>
<proteinExistence type="inferred from homology"/>
<dbReference type="OMA" id="THVWRAN"/>
<dbReference type="HOGENOM" id="CLU_024595_0_0_1"/>
<gene>
    <name evidence="10" type="ORF">PIIN_02658</name>
</gene>
<dbReference type="STRING" id="1109443.G4TBU4"/>
<keyword evidence="7" id="KW-0175">Coiled coil</keyword>
<comment type="similarity">
    <text evidence="1 6">Belongs to the ATG17 family.</text>
</comment>
<dbReference type="InParanoid" id="G4TBU4"/>
<comment type="caution">
    <text evidence="10">The sequence shown here is derived from an EMBL/GenBank/DDBJ whole genome shotgun (WGS) entry which is preliminary data.</text>
</comment>
<dbReference type="EMBL" id="CAFZ01000040">
    <property type="protein sequence ID" value="CCA68796.1"/>
    <property type="molecule type" value="Genomic_DNA"/>
</dbReference>
<evidence type="ECO:0000259" key="9">
    <source>
        <dbReference type="Pfam" id="PF04108"/>
    </source>
</evidence>
<dbReference type="InterPro" id="IPR045326">
    <property type="entry name" value="ATG17-like_dom"/>
</dbReference>
<comment type="subcellular location">
    <subcellularLocation>
        <location evidence="6">Cytoplasm</location>
    </subcellularLocation>
    <subcellularLocation>
        <location evidence="6">Preautophagosomal structure membrane</location>
        <topology evidence="6">Peripheral membrane protein</topology>
    </subcellularLocation>
</comment>
<evidence type="ECO:0000313" key="10">
    <source>
        <dbReference type="EMBL" id="CCA68796.1"/>
    </source>
</evidence>
<keyword evidence="4 6" id="KW-0072">Autophagy</keyword>
<feature type="compositionally biased region" description="Low complexity" evidence="8">
    <location>
        <begin position="121"/>
        <end position="133"/>
    </location>
</feature>
<evidence type="ECO:0000313" key="11">
    <source>
        <dbReference type="Proteomes" id="UP000007148"/>
    </source>
</evidence>
<dbReference type="InterPro" id="IPR007240">
    <property type="entry name" value="Atg17"/>
</dbReference>
<evidence type="ECO:0000256" key="2">
    <source>
        <dbReference type="ARBA" id="ARBA00013806"/>
    </source>
</evidence>
<dbReference type="GO" id="GO:1990316">
    <property type="term" value="C:Atg1/ULK1 kinase complex"/>
    <property type="evidence" value="ECO:0007669"/>
    <property type="project" value="TreeGrafter"/>
</dbReference>
<feature type="coiled-coil region" evidence="7">
    <location>
        <begin position="284"/>
        <end position="342"/>
    </location>
</feature>
<dbReference type="Pfam" id="PF04108">
    <property type="entry name" value="ATG17_like"/>
    <property type="match status" value="1"/>
</dbReference>
<name>G4TBU4_SERID</name>
<dbReference type="eggNOG" id="ENOG502RYHP">
    <property type="taxonomic scope" value="Eukaryota"/>
</dbReference>
<organism evidence="10 11">
    <name type="scientific">Serendipita indica (strain DSM 11827)</name>
    <name type="common">Root endophyte fungus</name>
    <name type="synonym">Piriformospora indica</name>
    <dbReference type="NCBI Taxonomy" id="1109443"/>
    <lineage>
        <taxon>Eukaryota</taxon>
        <taxon>Fungi</taxon>
        <taxon>Dikarya</taxon>
        <taxon>Basidiomycota</taxon>
        <taxon>Agaricomycotina</taxon>
        <taxon>Agaricomycetes</taxon>
        <taxon>Sebacinales</taxon>
        <taxon>Serendipitaceae</taxon>
        <taxon>Serendipita</taxon>
    </lineage>
</organism>
<evidence type="ECO:0000256" key="8">
    <source>
        <dbReference type="SAM" id="MobiDB-lite"/>
    </source>
</evidence>
<protein>
    <recommendedName>
        <fullName evidence="2 6">Autophagy-related protein 17</fullName>
    </recommendedName>
</protein>
<evidence type="ECO:0000256" key="5">
    <source>
        <dbReference type="ARBA" id="ARBA00023136"/>
    </source>
</evidence>
<dbReference type="AlphaFoldDB" id="G4TBU4"/>
<evidence type="ECO:0000256" key="1">
    <source>
        <dbReference type="ARBA" id="ARBA00006259"/>
    </source>
</evidence>
<feature type="region of interest" description="Disordered" evidence="8">
    <location>
        <begin position="114"/>
        <end position="157"/>
    </location>
</feature>
<evidence type="ECO:0000256" key="7">
    <source>
        <dbReference type="SAM" id="Coils"/>
    </source>
</evidence>
<evidence type="ECO:0000256" key="4">
    <source>
        <dbReference type="ARBA" id="ARBA00023006"/>
    </source>
</evidence>
<dbReference type="OrthoDB" id="1937984at2759"/>
<feature type="domain" description="Autophagy protein ATG17-like" evidence="9">
    <location>
        <begin position="23"/>
        <end position="421"/>
    </location>
</feature>
<dbReference type="PANTHER" id="PTHR28005:SF1">
    <property type="entry name" value="AUTOPHAGY-RELATED PROTEIN 17"/>
    <property type="match status" value="1"/>
</dbReference>
<dbReference type="GO" id="GO:0000045">
    <property type="term" value="P:autophagosome assembly"/>
    <property type="evidence" value="ECO:0007669"/>
    <property type="project" value="TreeGrafter"/>
</dbReference>
<feature type="coiled-coil region" evidence="7">
    <location>
        <begin position="171"/>
        <end position="198"/>
    </location>
</feature>